<organism evidence="2 3">
    <name type="scientific">Trifolium medium</name>
    <dbReference type="NCBI Taxonomy" id="97028"/>
    <lineage>
        <taxon>Eukaryota</taxon>
        <taxon>Viridiplantae</taxon>
        <taxon>Streptophyta</taxon>
        <taxon>Embryophyta</taxon>
        <taxon>Tracheophyta</taxon>
        <taxon>Spermatophyta</taxon>
        <taxon>Magnoliopsida</taxon>
        <taxon>eudicotyledons</taxon>
        <taxon>Gunneridae</taxon>
        <taxon>Pentapetalae</taxon>
        <taxon>rosids</taxon>
        <taxon>fabids</taxon>
        <taxon>Fabales</taxon>
        <taxon>Fabaceae</taxon>
        <taxon>Papilionoideae</taxon>
        <taxon>50 kb inversion clade</taxon>
        <taxon>NPAAA clade</taxon>
        <taxon>Hologalegina</taxon>
        <taxon>IRL clade</taxon>
        <taxon>Trifolieae</taxon>
        <taxon>Trifolium</taxon>
    </lineage>
</organism>
<dbReference type="EMBL" id="LXQA010218788">
    <property type="protein sequence ID" value="MCI34962.1"/>
    <property type="molecule type" value="Genomic_DNA"/>
</dbReference>
<proteinExistence type="predicted"/>
<evidence type="ECO:0000313" key="3">
    <source>
        <dbReference type="Proteomes" id="UP000265520"/>
    </source>
</evidence>
<sequence length="136" mass="13943">FTHSFWPQPFSADFVASFFNDFIGYVSKAAESSPDLADEVAGFTGEVVLSAFSEKNSVVARAFLIALSQNFLPISSSDADKLVTSLIEQFAAPIVLNAGNSENSSSQSNGSPTSSGAASKSAGDDATASTASSKGS</sequence>
<dbReference type="AlphaFoldDB" id="A0A392RFP8"/>
<keyword evidence="2" id="KW-0418">Kinase</keyword>
<keyword evidence="3" id="KW-1185">Reference proteome</keyword>
<reference evidence="2 3" key="1">
    <citation type="journal article" date="2018" name="Front. Plant Sci.">
        <title>Red Clover (Trifolium pratense) and Zigzag Clover (T. medium) - A Picture of Genomic Similarities and Differences.</title>
        <authorList>
            <person name="Dluhosova J."/>
            <person name="Istvanek J."/>
            <person name="Nedelnik J."/>
            <person name="Repkova J."/>
        </authorList>
    </citation>
    <scope>NUCLEOTIDE SEQUENCE [LARGE SCALE GENOMIC DNA]</scope>
    <source>
        <strain evidence="3">cv. 10/8</strain>
        <tissue evidence="2">Leaf</tissue>
    </source>
</reference>
<evidence type="ECO:0000256" key="1">
    <source>
        <dbReference type="SAM" id="MobiDB-lite"/>
    </source>
</evidence>
<evidence type="ECO:0000313" key="2">
    <source>
        <dbReference type="EMBL" id="MCI34962.1"/>
    </source>
</evidence>
<protein>
    <submittedName>
        <fullName evidence="2">Phosphatidylinositol 4-kinase alpha-like</fullName>
    </submittedName>
</protein>
<feature type="non-terminal residue" evidence="2">
    <location>
        <position position="1"/>
    </location>
</feature>
<accession>A0A392RFP8</accession>
<name>A0A392RFP8_9FABA</name>
<keyword evidence="2" id="KW-0808">Transferase</keyword>
<feature type="non-terminal residue" evidence="2">
    <location>
        <position position="136"/>
    </location>
</feature>
<dbReference type="GO" id="GO:0016301">
    <property type="term" value="F:kinase activity"/>
    <property type="evidence" value="ECO:0007669"/>
    <property type="project" value="UniProtKB-KW"/>
</dbReference>
<dbReference type="Proteomes" id="UP000265520">
    <property type="component" value="Unassembled WGS sequence"/>
</dbReference>
<feature type="region of interest" description="Disordered" evidence="1">
    <location>
        <begin position="101"/>
        <end position="136"/>
    </location>
</feature>
<comment type="caution">
    <text evidence="2">The sequence shown here is derived from an EMBL/GenBank/DDBJ whole genome shotgun (WGS) entry which is preliminary data.</text>
</comment>